<dbReference type="InterPro" id="IPR013249">
    <property type="entry name" value="RNA_pol_sigma70_r4_t2"/>
</dbReference>
<evidence type="ECO:0000259" key="7">
    <source>
        <dbReference type="Pfam" id="PF08281"/>
    </source>
</evidence>
<evidence type="ECO:0000256" key="2">
    <source>
        <dbReference type="ARBA" id="ARBA00011344"/>
    </source>
</evidence>
<comment type="subunit">
    <text evidence="2">Interacts transiently with the RNA polymerase catalytic core formed by RpoA, RpoB, RpoC and RpoZ (2 alpha, 1 beta, 1 beta' and 1 omega subunit) to form the RNA polymerase holoenzyme that can initiate transcription.</text>
</comment>
<evidence type="ECO:0000259" key="6">
    <source>
        <dbReference type="Pfam" id="PF04542"/>
    </source>
</evidence>
<dbReference type="Pfam" id="PF08281">
    <property type="entry name" value="Sigma70_r4_2"/>
    <property type="match status" value="1"/>
</dbReference>
<dbReference type="NCBIfam" id="NF007214">
    <property type="entry name" value="PRK09636.1"/>
    <property type="match status" value="1"/>
</dbReference>
<keyword evidence="3" id="KW-0805">Transcription regulation</keyword>
<evidence type="ECO:0000256" key="5">
    <source>
        <dbReference type="ARBA" id="ARBA00023163"/>
    </source>
</evidence>
<keyword evidence="9" id="KW-1185">Reference proteome</keyword>
<accession>A0ABV3BK66</accession>
<evidence type="ECO:0000256" key="1">
    <source>
        <dbReference type="ARBA" id="ARBA00010641"/>
    </source>
</evidence>
<dbReference type="InterPro" id="IPR014284">
    <property type="entry name" value="RNA_pol_sigma-70_dom"/>
</dbReference>
<dbReference type="InterPro" id="IPR036388">
    <property type="entry name" value="WH-like_DNA-bd_sf"/>
</dbReference>
<dbReference type="Proteomes" id="UP001551176">
    <property type="component" value="Unassembled WGS sequence"/>
</dbReference>
<dbReference type="PANTHER" id="PTHR30173:SF36">
    <property type="entry name" value="ECF RNA POLYMERASE SIGMA FACTOR SIGJ"/>
    <property type="match status" value="1"/>
</dbReference>
<evidence type="ECO:0000256" key="4">
    <source>
        <dbReference type="ARBA" id="ARBA00023082"/>
    </source>
</evidence>
<dbReference type="Gene3D" id="3.10.450.50">
    <property type="match status" value="1"/>
</dbReference>
<protein>
    <submittedName>
        <fullName evidence="8">RNA polymerase sigma factor SigJ</fullName>
    </submittedName>
</protein>
<name>A0ABV3BK66_9ACTN</name>
<feature type="domain" description="RNA polymerase sigma factor 70 region 4 type 2" evidence="7">
    <location>
        <begin position="115"/>
        <end position="165"/>
    </location>
</feature>
<gene>
    <name evidence="8" type="primary">sigJ</name>
    <name evidence="8" type="ORF">ABZ921_09795</name>
</gene>
<dbReference type="InterPro" id="IPR007627">
    <property type="entry name" value="RNA_pol_sigma70_r2"/>
</dbReference>
<dbReference type="InterPro" id="IPR032710">
    <property type="entry name" value="NTF2-like_dom_sf"/>
</dbReference>
<evidence type="ECO:0000313" key="8">
    <source>
        <dbReference type="EMBL" id="MEU6820910.1"/>
    </source>
</evidence>
<dbReference type="Pfam" id="PF04542">
    <property type="entry name" value="Sigma70_r2"/>
    <property type="match status" value="1"/>
</dbReference>
<dbReference type="InterPro" id="IPR013324">
    <property type="entry name" value="RNA_pol_sigma_r3/r4-like"/>
</dbReference>
<dbReference type="SUPFAM" id="SSF88659">
    <property type="entry name" value="Sigma3 and sigma4 domains of RNA polymerase sigma factors"/>
    <property type="match status" value="1"/>
</dbReference>
<sequence>MAEATAISERSGTSDPFERYRQLLFGISYRMLGTVADAEDVVQETWLRWQRIDQDVVADPRGYLVRAVTRTTIDEMRRSRARREEYVGPWLPEPLLVSSDVAVESSLLGESVGMAVLVMMETLSPLERVVFVLHEVFAFSFPEVAEAVDRSEQAVRQLGSRARRRVRLRDRRFESDRRRVREITESFVAACLDGDMETLMTVLAPDVTMWADGNGRAETPRVPLHGATVVAEYFASIAGSYPAGLVVRMDVQHDGTPAAVLATPAGVFAVVTAEVDLTDDHPRITAVRAMRNPEKLSRIPVTP</sequence>
<dbReference type="PANTHER" id="PTHR30173">
    <property type="entry name" value="SIGMA 19 FACTOR"/>
    <property type="match status" value="1"/>
</dbReference>
<evidence type="ECO:0000313" key="9">
    <source>
        <dbReference type="Proteomes" id="UP001551176"/>
    </source>
</evidence>
<organism evidence="8 9">
    <name type="scientific">Streptomyces atriruber</name>
    <dbReference type="NCBI Taxonomy" id="545121"/>
    <lineage>
        <taxon>Bacteria</taxon>
        <taxon>Bacillati</taxon>
        <taxon>Actinomycetota</taxon>
        <taxon>Actinomycetes</taxon>
        <taxon>Kitasatosporales</taxon>
        <taxon>Streptomycetaceae</taxon>
        <taxon>Streptomyces</taxon>
    </lineage>
</organism>
<keyword evidence="4" id="KW-0731">Sigma factor</keyword>
<evidence type="ECO:0000256" key="3">
    <source>
        <dbReference type="ARBA" id="ARBA00023015"/>
    </source>
</evidence>
<feature type="domain" description="RNA polymerase sigma-70 region 2" evidence="6">
    <location>
        <begin position="17"/>
        <end position="80"/>
    </location>
</feature>
<proteinExistence type="inferred from homology"/>
<dbReference type="Gene3D" id="1.10.1740.10">
    <property type="match status" value="1"/>
</dbReference>
<dbReference type="InterPro" id="IPR013325">
    <property type="entry name" value="RNA_pol_sigma_r2"/>
</dbReference>
<comment type="caution">
    <text evidence="8">The sequence shown here is derived from an EMBL/GenBank/DDBJ whole genome shotgun (WGS) entry which is preliminary data.</text>
</comment>
<dbReference type="NCBIfam" id="TIGR02937">
    <property type="entry name" value="sigma70-ECF"/>
    <property type="match status" value="1"/>
</dbReference>
<dbReference type="RefSeq" id="WP_359346801.1">
    <property type="nucleotide sequence ID" value="NZ_JBEYXV010000004.1"/>
</dbReference>
<keyword evidence="5" id="KW-0804">Transcription</keyword>
<reference evidence="8 9" key="1">
    <citation type="submission" date="2024-06" db="EMBL/GenBank/DDBJ databases">
        <title>The Natural Products Discovery Center: Release of the First 8490 Sequenced Strains for Exploring Actinobacteria Biosynthetic Diversity.</title>
        <authorList>
            <person name="Kalkreuter E."/>
            <person name="Kautsar S.A."/>
            <person name="Yang D."/>
            <person name="Bader C.D."/>
            <person name="Teijaro C.N."/>
            <person name="Fluegel L."/>
            <person name="Davis C.M."/>
            <person name="Simpson J.R."/>
            <person name="Lauterbach L."/>
            <person name="Steele A.D."/>
            <person name="Gui C."/>
            <person name="Meng S."/>
            <person name="Li G."/>
            <person name="Viehrig K."/>
            <person name="Ye F."/>
            <person name="Su P."/>
            <person name="Kiefer A.F."/>
            <person name="Nichols A."/>
            <person name="Cepeda A.J."/>
            <person name="Yan W."/>
            <person name="Fan B."/>
            <person name="Jiang Y."/>
            <person name="Adhikari A."/>
            <person name="Zheng C.-J."/>
            <person name="Schuster L."/>
            <person name="Cowan T.M."/>
            <person name="Smanski M.J."/>
            <person name="Chevrette M.G."/>
            <person name="De Carvalho L.P.S."/>
            <person name="Shen B."/>
        </authorList>
    </citation>
    <scope>NUCLEOTIDE SEQUENCE [LARGE SCALE GENOMIC DNA]</scope>
    <source>
        <strain evidence="8 9">NPDC046838</strain>
    </source>
</reference>
<comment type="similarity">
    <text evidence="1">Belongs to the sigma-70 factor family. ECF subfamily.</text>
</comment>
<dbReference type="SUPFAM" id="SSF54427">
    <property type="entry name" value="NTF2-like"/>
    <property type="match status" value="1"/>
</dbReference>
<dbReference type="InterPro" id="IPR052704">
    <property type="entry name" value="ECF_Sigma-70_Domain"/>
</dbReference>
<dbReference type="Gene3D" id="1.10.10.10">
    <property type="entry name" value="Winged helix-like DNA-binding domain superfamily/Winged helix DNA-binding domain"/>
    <property type="match status" value="1"/>
</dbReference>
<dbReference type="EMBL" id="JBEYXV010000004">
    <property type="protein sequence ID" value="MEU6820910.1"/>
    <property type="molecule type" value="Genomic_DNA"/>
</dbReference>
<dbReference type="SUPFAM" id="SSF88946">
    <property type="entry name" value="Sigma2 domain of RNA polymerase sigma factors"/>
    <property type="match status" value="1"/>
</dbReference>